<dbReference type="Proteomes" id="UP000636800">
    <property type="component" value="Unassembled WGS sequence"/>
</dbReference>
<evidence type="ECO:0000313" key="3">
    <source>
        <dbReference type="Proteomes" id="UP000636800"/>
    </source>
</evidence>
<dbReference type="EMBL" id="JADCNM010000601">
    <property type="protein sequence ID" value="KAG0446246.1"/>
    <property type="molecule type" value="Genomic_DNA"/>
</dbReference>
<name>A0A835U3A8_VANPL</name>
<dbReference type="EMBL" id="JADCNL010000600">
    <property type="protein sequence ID" value="KAG0446230.1"/>
    <property type="molecule type" value="Genomic_DNA"/>
</dbReference>
<proteinExistence type="predicted"/>
<accession>A0A835U3A8</accession>
<organism evidence="1 3">
    <name type="scientific">Vanilla planifolia</name>
    <name type="common">Vanilla</name>
    <dbReference type="NCBI Taxonomy" id="51239"/>
    <lineage>
        <taxon>Eukaryota</taxon>
        <taxon>Viridiplantae</taxon>
        <taxon>Streptophyta</taxon>
        <taxon>Embryophyta</taxon>
        <taxon>Tracheophyta</taxon>
        <taxon>Spermatophyta</taxon>
        <taxon>Magnoliopsida</taxon>
        <taxon>Liliopsida</taxon>
        <taxon>Asparagales</taxon>
        <taxon>Orchidaceae</taxon>
        <taxon>Vanilloideae</taxon>
        <taxon>Vanilleae</taxon>
        <taxon>Vanilla</taxon>
    </lineage>
</organism>
<comment type="caution">
    <text evidence="1">The sequence shown here is derived from an EMBL/GenBank/DDBJ whole genome shotgun (WGS) entry which is preliminary data.</text>
</comment>
<keyword evidence="3" id="KW-1185">Reference proteome</keyword>
<gene>
    <name evidence="1" type="ORF">HPP92_028939</name>
    <name evidence="2" type="ORF">HPP92_028949</name>
</gene>
<evidence type="ECO:0000313" key="1">
    <source>
        <dbReference type="EMBL" id="KAG0446230.1"/>
    </source>
</evidence>
<dbReference type="Proteomes" id="UP000639772">
    <property type="component" value="Unassembled WGS sequence"/>
</dbReference>
<reference evidence="3 4" key="1">
    <citation type="journal article" date="2020" name="Nat. Food">
        <title>A phased Vanilla planifolia genome enables genetic improvement of flavour and production.</title>
        <authorList>
            <person name="Hasing T."/>
            <person name="Tang H."/>
            <person name="Brym M."/>
            <person name="Khazi F."/>
            <person name="Huang T."/>
            <person name="Chambers A.H."/>
        </authorList>
    </citation>
    <scope>NUCLEOTIDE SEQUENCE [LARGE SCALE GENOMIC DNA]</scope>
    <source>
        <tissue evidence="1">Leaf</tissue>
    </source>
</reference>
<protein>
    <submittedName>
        <fullName evidence="1">Uncharacterized protein</fullName>
    </submittedName>
</protein>
<evidence type="ECO:0000313" key="2">
    <source>
        <dbReference type="EMBL" id="KAG0446246.1"/>
    </source>
</evidence>
<sequence length="169" mass="18849">MESRQFWTIGLRSELLINQVRLPPTPGGPSLSLSRNQFPPLLLLPASDVALATLVAEEAVDQGWFEIPENKQLASAADKDDWIILMCLMPRSMIDTSPSTSEHVIRQLRNTTTVIRAGGQGRMEWIPGQGLYRSIHGAQRGSYGGVDDGMEERRLMRMSRRFAALEQEG</sequence>
<dbReference type="AlphaFoldDB" id="A0A835U3A8"/>
<evidence type="ECO:0000313" key="4">
    <source>
        <dbReference type="Proteomes" id="UP000639772"/>
    </source>
</evidence>